<comment type="function">
    <text evidence="11">Carboxypeptidase that possesses the specificities of both mammalian Cpase A and B. Thus shows broad substrate specificity, being able to cleave Cbz-Gly-Leu, Cbz-Gly-Val, Cbz-Gly-Phe, Cbz-Gly-Lys and Bz-Gly-Arg in vitro.</text>
</comment>
<dbReference type="eggNOG" id="COG3227">
    <property type="taxonomic scope" value="Bacteria"/>
</dbReference>
<dbReference type="PROSITE" id="PS00132">
    <property type="entry name" value="CARBOXYPEPT_ZN_1"/>
    <property type="match status" value="1"/>
</dbReference>
<comment type="caution">
    <text evidence="18">The sequence shown here is derived from an EMBL/GenBank/DDBJ whole genome shotgun (WGS) entry which is preliminary data.</text>
</comment>
<keyword evidence="3" id="KW-0121">Carboxypeptidase</keyword>
<keyword evidence="6 16" id="KW-0732">Signal</keyword>
<feature type="region of interest" description="Disordered" evidence="15">
    <location>
        <begin position="497"/>
        <end position="517"/>
    </location>
</feature>
<keyword evidence="9" id="KW-0482">Metalloprotease</keyword>
<evidence type="ECO:0000256" key="10">
    <source>
        <dbReference type="ARBA" id="ARBA00050859"/>
    </source>
</evidence>
<evidence type="ECO:0000256" key="16">
    <source>
        <dbReference type="SAM" id="SignalP"/>
    </source>
</evidence>
<dbReference type="PROSITE" id="PS00133">
    <property type="entry name" value="CARBOXYPEPT_ZN_2"/>
    <property type="match status" value="1"/>
</dbReference>
<evidence type="ECO:0000256" key="4">
    <source>
        <dbReference type="ARBA" id="ARBA00022670"/>
    </source>
</evidence>
<evidence type="ECO:0000256" key="7">
    <source>
        <dbReference type="ARBA" id="ARBA00022801"/>
    </source>
</evidence>
<keyword evidence="7" id="KW-0378">Hydrolase</keyword>
<dbReference type="CDD" id="cd03859">
    <property type="entry name" value="M14_CPT"/>
    <property type="match status" value="1"/>
</dbReference>
<dbReference type="Gene3D" id="3.40.630.10">
    <property type="entry name" value="Zn peptidases"/>
    <property type="match status" value="1"/>
</dbReference>
<evidence type="ECO:0000256" key="12">
    <source>
        <dbReference type="ARBA" id="ARBA00066554"/>
    </source>
</evidence>
<evidence type="ECO:0000259" key="17">
    <source>
        <dbReference type="PROSITE" id="PS52035"/>
    </source>
</evidence>
<dbReference type="PRINTS" id="PR00765">
    <property type="entry name" value="CRBOXYPTASEA"/>
</dbReference>
<evidence type="ECO:0000256" key="14">
    <source>
        <dbReference type="PROSITE-ProRule" id="PRU01379"/>
    </source>
</evidence>
<dbReference type="GO" id="GO:0006508">
    <property type="term" value="P:proteolysis"/>
    <property type="evidence" value="ECO:0007669"/>
    <property type="project" value="UniProtKB-KW"/>
</dbReference>
<evidence type="ECO:0000256" key="5">
    <source>
        <dbReference type="ARBA" id="ARBA00022723"/>
    </source>
</evidence>
<evidence type="ECO:0000256" key="11">
    <source>
        <dbReference type="ARBA" id="ARBA00055464"/>
    </source>
</evidence>
<dbReference type="MEROPS" id="M14.007"/>
<feature type="chain" id="PRO_5039015286" description="Zinc carboxypeptidase" evidence="16">
    <location>
        <begin position="28"/>
        <end position="647"/>
    </location>
</feature>
<dbReference type="PROSITE" id="PS52035">
    <property type="entry name" value="PEPTIDASE_M14"/>
    <property type="match status" value="1"/>
</dbReference>
<dbReference type="EMBL" id="JFCB01000022">
    <property type="protein sequence ID" value="KES04888.1"/>
    <property type="molecule type" value="Genomic_DNA"/>
</dbReference>
<keyword evidence="5" id="KW-0479">Metal-binding</keyword>
<dbReference type="Gene3D" id="2.60.120.380">
    <property type="match status" value="1"/>
</dbReference>
<evidence type="ECO:0000256" key="3">
    <source>
        <dbReference type="ARBA" id="ARBA00022645"/>
    </source>
</evidence>
<dbReference type="GO" id="GO:0004181">
    <property type="term" value="F:metallocarboxypeptidase activity"/>
    <property type="evidence" value="ECO:0007669"/>
    <property type="project" value="InterPro"/>
</dbReference>
<dbReference type="InterPro" id="IPR057247">
    <property type="entry name" value="CARBOXYPEPT_ZN_2"/>
</dbReference>
<dbReference type="STRING" id="55952.BU52_22880"/>
<evidence type="ECO:0000256" key="8">
    <source>
        <dbReference type="ARBA" id="ARBA00022833"/>
    </source>
</evidence>
<dbReference type="InterPro" id="IPR000834">
    <property type="entry name" value="Peptidase_M14"/>
</dbReference>
<comment type="similarity">
    <text evidence="2 14">Belongs to the peptidase M14 family.</text>
</comment>
<dbReference type="Proteomes" id="UP000028341">
    <property type="component" value="Unassembled WGS sequence"/>
</dbReference>
<feature type="active site" description="Proton donor/acceptor" evidence="14">
    <location>
        <position position="386"/>
    </location>
</feature>
<keyword evidence="4" id="KW-0645">Protease</keyword>
<evidence type="ECO:0000313" key="18">
    <source>
        <dbReference type="EMBL" id="KES04888.1"/>
    </source>
</evidence>
<dbReference type="InterPro" id="IPR033810">
    <property type="entry name" value="Carboxypeptidase_T"/>
</dbReference>
<proteinExistence type="inferred from homology"/>
<dbReference type="InterPro" id="IPR057246">
    <property type="entry name" value="CARBOXYPEPT_ZN_1"/>
</dbReference>
<dbReference type="OrthoDB" id="5240362at2"/>
<dbReference type="PANTHER" id="PTHR11705:SF143">
    <property type="entry name" value="SLL0236 PROTEIN"/>
    <property type="match status" value="1"/>
</dbReference>
<dbReference type="GO" id="GO:0008270">
    <property type="term" value="F:zinc ion binding"/>
    <property type="evidence" value="ECO:0007669"/>
    <property type="project" value="InterPro"/>
</dbReference>
<accession>A0A081XMW5</accession>
<dbReference type="SUPFAM" id="SSF53187">
    <property type="entry name" value="Zn-dependent exopeptidases"/>
    <property type="match status" value="1"/>
</dbReference>
<dbReference type="AlphaFoldDB" id="A0A081XMW5"/>
<dbReference type="EC" id="3.4.17.18" evidence="12"/>
<evidence type="ECO:0000256" key="13">
    <source>
        <dbReference type="ARBA" id="ARBA00074273"/>
    </source>
</evidence>
<evidence type="ECO:0000256" key="2">
    <source>
        <dbReference type="ARBA" id="ARBA00005988"/>
    </source>
</evidence>
<evidence type="ECO:0000313" key="19">
    <source>
        <dbReference type="Proteomes" id="UP000028341"/>
    </source>
</evidence>
<dbReference type="PANTHER" id="PTHR11705">
    <property type="entry name" value="PROTEASE FAMILY M14 CARBOXYPEPTIDASE A,B"/>
    <property type="match status" value="1"/>
</dbReference>
<evidence type="ECO:0000256" key="15">
    <source>
        <dbReference type="SAM" id="MobiDB-lite"/>
    </source>
</evidence>
<dbReference type="SMART" id="SM00631">
    <property type="entry name" value="Zn_pept"/>
    <property type="match status" value="1"/>
</dbReference>
<protein>
    <recommendedName>
        <fullName evidence="13">Zinc carboxypeptidase</fullName>
        <ecNumber evidence="12">3.4.17.18</ecNumber>
    </recommendedName>
</protein>
<evidence type="ECO:0000256" key="1">
    <source>
        <dbReference type="ARBA" id="ARBA00001947"/>
    </source>
</evidence>
<organism evidence="18 19">
    <name type="scientific">Streptomyces toyocaensis</name>
    <dbReference type="NCBI Taxonomy" id="55952"/>
    <lineage>
        <taxon>Bacteria</taxon>
        <taxon>Bacillati</taxon>
        <taxon>Actinomycetota</taxon>
        <taxon>Actinomycetes</taxon>
        <taxon>Kitasatosporales</taxon>
        <taxon>Streptomycetaceae</taxon>
        <taxon>Streptomyces</taxon>
    </lineage>
</organism>
<evidence type="ECO:0000256" key="6">
    <source>
        <dbReference type="ARBA" id="ARBA00022729"/>
    </source>
</evidence>
<evidence type="ECO:0000256" key="9">
    <source>
        <dbReference type="ARBA" id="ARBA00023049"/>
    </source>
</evidence>
<feature type="domain" description="Peptidase M14" evidence="17">
    <location>
        <begin position="117"/>
        <end position="421"/>
    </location>
</feature>
<dbReference type="Pfam" id="PF00246">
    <property type="entry name" value="Peptidase_M14"/>
    <property type="match status" value="1"/>
</dbReference>
<feature type="signal peptide" evidence="16">
    <location>
        <begin position="1"/>
        <end position="27"/>
    </location>
</feature>
<comment type="catalytic activity">
    <reaction evidence="10">
        <text>Releases a C-terminal residue, which may be hydrophobic or positively charged.</text>
        <dbReference type="EC" id="3.4.17.18"/>
    </reaction>
</comment>
<dbReference type="eggNOG" id="COG2866">
    <property type="taxonomic scope" value="Bacteria"/>
</dbReference>
<gene>
    <name evidence="18" type="ORF">BU52_22880</name>
</gene>
<reference evidence="18 19" key="1">
    <citation type="submission" date="2014-02" db="EMBL/GenBank/DDBJ databases">
        <title>The genome announcement of Streptomyces toyocaensis NRRL15009.</title>
        <authorList>
            <person name="Hong H.-J."/>
            <person name="Kwun M.J."/>
        </authorList>
    </citation>
    <scope>NUCLEOTIDE SEQUENCE [LARGE SCALE GENOMIC DNA]</scope>
    <source>
        <strain evidence="18 19">NRRL 15009</strain>
    </source>
</reference>
<sequence length="647" mass="69148">MRWRIALLSTLVLGATALVGPVGSAAAGPAPDPAAAAQEQSVQYRVSGAKTRADRTRIAATGAAVDFVEHGTIYVTATGAEVRSIRRLGFTVERVPPAPSDRATDGAAAGFPPADAGYHDYAETVAELDRIVDAYPGLAQKSVVGKSHEGRDIVALKISDNVGTDEDEPEVLFNANIHAREHLTTEQALYLADLFTSRHGSDTRVTNVVDSREIWIIPMLNPDGSEYDHATGSYRSWRKNRQPNAGTSSVGTDLNRNFGYKWGCCNGSSGSPSSDTYRGSAPFSATETRVLRDFVLSRRVGGEQQIKAHIDIHSYSELILWPFGYTYSDTDTGLSADQEATFRTIGQQMAATNGYTPQQSSDLYITDGDSIDWMWGDQGIWSYVFEMYPASAYPGFYPPDEVIPEQTARNKESVLTLAEYADCPYRAIGKQDKYCADAPAHDFSVVAEPSAGSTDPGGRTTATVRTATTAGEPQQATLTAAGLPAGATAAFEPETLTTGESSTLTVTTTAGTPPGTYPVTVTATGEHTTRTATYMLTVNGTAPGKCEDAETVRTGSLTTGSSAYQPDGAYFRTTVTGTHEACLDGPDNSDYDLYLQKWSGSSWTTVAGGTTPQADETLTYTGSAGYYRYRIHAYSGNGTYTLGYNTP</sequence>
<dbReference type="GO" id="GO:0005615">
    <property type="term" value="C:extracellular space"/>
    <property type="evidence" value="ECO:0007669"/>
    <property type="project" value="TreeGrafter"/>
</dbReference>
<comment type="cofactor">
    <cofactor evidence="1">
        <name>Zn(2+)</name>
        <dbReference type="ChEBI" id="CHEBI:29105"/>
    </cofactor>
</comment>
<dbReference type="FunFam" id="3.40.630.10:FF:000084">
    <property type="entry name" value="Carboxypeptidase B2"/>
    <property type="match status" value="1"/>
</dbReference>
<name>A0A081XMW5_STRTO</name>
<keyword evidence="19" id="KW-1185">Reference proteome</keyword>
<keyword evidence="8" id="KW-0862">Zinc</keyword>